<feature type="domain" description="Polysaccharide lyase family 8 C-terminal" evidence="9">
    <location>
        <begin position="585"/>
        <end position="648"/>
    </location>
</feature>
<evidence type="ECO:0000256" key="4">
    <source>
        <dbReference type="ARBA" id="ARBA00022729"/>
    </source>
</evidence>
<comment type="cofactor">
    <cofactor evidence="1">
        <name>Ca(2+)</name>
        <dbReference type="ChEBI" id="CHEBI:29108"/>
    </cofactor>
</comment>
<dbReference type="Gene3D" id="2.70.98.10">
    <property type="match status" value="1"/>
</dbReference>
<evidence type="ECO:0000256" key="7">
    <source>
        <dbReference type="SAM" id="SignalP"/>
    </source>
</evidence>
<evidence type="ECO:0000313" key="11">
    <source>
        <dbReference type="EMBL" id="MBD1422842.1"/>
    </source>
</evidence>
<dbReference type="InterPro" id="IPR011013">
    <property type="entry name" value="Gal_mutarotase_sf_dom"/>
</dbReference>
<keyword evidence="6 11" id="KW-0456">Lyase</keyword>
<evidence type="ECO:0000256" key="3">
    <source>
        <dbReference type="ARBA" id="ARBA00011245"/>
    </source>
</evidence>
<evidence type="ECO:0000259" key="10">
    <source>
        <dbReference type="Pfam" id="PF08124"/>
    </source>
</evidence>
<dbReference type="InterPro" id="IPR004103">
    <property type="entry name" value="Lyase_8_C"/>
</dbReference>
<dbReference type="GO" id="GO:0016829">
    <property type="term" value="F:lyase activity"/>
    <property type="evidence" value="ECO:0007669"/>
    <property type="project" value="UniProtKB-KW"/>
</dbReference>
<evidence type="ECO:0000256" key="2">
    <source>
        <dbReference type="ARBA" id="ARBA00006699"/>
    </source>
</evidence>
<dbReference type="InterPro" id="IPR038970">
    <property type="entry name" value="Lyase_8"/>
</dbReference>
<dbReference type="PANTHER" id="PTHR38481">
    <property type="entry name" value="HYALURONATE LYASE"/>
    <property type="match status" value="1"/>
</dbReference>
<evidence type="ECO:0000259" key="8">
    <source>
        <dbReference type="Pfam" id="PF02278"/>
    </source>
</evidence>
<evidence type="ECO:0000256" key="6">
    <source>
        <dbReference type="ARBA" id="ARBA00023239"/>
    </source>
</evidence>
<dbReference type="SUPFAM" id="SSF49863">
    <property type="entry name" value="Hyaluronate lyase-like, C-terminal domain"/>
    <property type="match status" value="1"/>
</dbReference>
<evidence type="ECO:0000256" key="5">
    <source>
        <dbReference type="ARBA" id="ARBA00022837"/>
    </source>
</evidence>
<dbReference type="InterPro" id="IPR014718">
    <property type="entry name" value="GH-type_carb-bd"/>
</dbReference>
<dbReference type="InterPro" id="IPR011071">
    <property type="entry name" value="Lyase_8-like_C"/>
</dbReference>
<organism evidence="11 12">
    <name type="scientific">Sphingobacterium chuzhouense</name>
    <dbReference type="NCBI Taxonomy" id="1742264"/>
    <lineage>
        <taxon>Bacteria</taxon>
        <taxon>Pseudomonadati</taxon>
        <taxon>Bacteroidota</taxon>
        <taxon>Sphingobacteriia</taxon>
        <taxon>Sphingobacteriales</taxon>
        <taxon>Sphingobacteriaceae</taxon>
        <taxon>Sphingobacterium</taxon>
    </lineage>
</organism>
<evidence type="ECO:0000259" key="9">
    <source>
        <dbReference type="Pfam" id="PF02884"/>
    </source>
</evidence>
<reference evidence="11 12" key="1">
    <citation type="submission" date="2020-08" db="EMBL/GenBank/DDBJ databases">
        <title>Sphingobacterium sp. DN00404 isolated from aquaculture water.</title>
        <authorList>
            <person name="Zhang M."/>
        </authorList>
    </citation>
    <scope>NUCLEOTIDE SEQUENCE [LARGE SCALE GENOMIC DNA]</scope>
    <source>
        <strain evidence="11 12">KCTC 42746</strain>
    </source>
</reference>
<dbReference type="PANTHER" id="PTHR38481:SF1">
    <property type="entry name" value="HYALURONATE LYASE"/>
    <property type="match status" value="1"/>
</dbReference>
<dbReference type="InterPro" id="IPR012970">
    <property type="entry name" value="Lyase_8_alpha_N"/>
</dbReference>
<feature type="domain" description="Polysaccharide lyase 8 N-terminal alpha-helical" evidence="10">
    <location>
        <begin position="26"/>
        <end position="292"/>
    </location>
</feature>
<dbReference type="Pfam" id="PF02884">
    <property type="entry name" value="Lyase_8_C"/>
    <property type="match status" value="1"/>
</dbReference>
<evidence type="ECO:0000313" key="12">
    <source>
        <dbReference type="Proteomes" id="UP000651112"/>
    </source>
</evidence>
<gene>
    <name evidence="11" type="ORF">H8B21_14795</name>
</gene>
<dbReference type="Gene3D" id="1.50.10.100">
    <property type="entry name" value="Chondroitin AC/alginate lyase"/>
    <property type="match status" value="1"/>
</dbReference>
<dbReference type="SUPFAM" id="SSF74650">
    <property type="entry name" value="Galactose mutarotase-like"/>
    <property type="match status" value="1"/>
</dbReference>
<dbReference type="RefSeq" id="WP_190314527.1">
    <property type="nucleotide sequence ID" value="NZ_JACNYL010000003.1"/>
</dbReference>
<dbReference type="Proteomes" id="UP000651112">
    <property type="component" value="Unassembled WGS sequence"/>
</dbReference>
<accession>A0ABR7XUV8</accession>
<dbReference type="InterPro" id="IPR003159">
    <property type="entry name" value="Lyase_8_central_dom"/>
</dbReference>
<sequence>MKNLLFILLLIPFFALHTAWAQTPSNDTLINRYKEYLFRTNDAEQDIDSFIKRLDPSGKWPDINYADSSLADWKITIHLRRVRTLSFAWANPKSRHYQDPAIRKVIDIALDHWLQIRYQSKNWWYNEIGVPQLMRDIIVLLRQDLDSLRLQQALAVMGQLRVHEDYVGGNLIWCADLGLHYGALIDDENLLNKCRQLILKEIEIGTGEGIQPDYSFHQHGKRLQMFQYGKAYLWESMRIAWELRDTPLAFPEEKIQILMDMVVEGWQWMARGIHTVPGTMDRSSSRKGELRSADMRLLLPFIKELQPQNTAITTMEAMQNGQGTLVGYRYYPYSDFAVFHRPGFSFFLKTVSTRTLPTESINSENLKGKLLNSGDTYLIRNGEEYFDLLPAWDWTALPGLTTFKEMYHVSRRPFVGGVSDNIDGFSVMDYVLQDKTEKQEFSARKFWASHGDVVVCLIGDMKSKGISGPLYTSLDQSRLQSDVTVNSVENALMPGTHSLDDVRWIHHSGFAYIPLKPTVFTIHLKKVESNWTSINAAGMAERVEESVFLPQMLHNMIGEDSSGYVIAPASSPKQTARLASNPSWTVLRNGEACQAVEFKGGILMAAFYSPGELNFGKKQAIQVDQPCLILIKGGVLYASDPTQEGKEVNVTVGGKKFKIRLPLDGTTTQLPLK</sequence>
<feature type="domain" description="Polysaccharide lyase family 8 central" evidence="8">
    <location>
        <begin position="329"/>
        <end position="569"/>
    </location>
</feature>
<dbReference type="EMBL" id="JACNYL010000003">
    <property type="protein sequence ID" value="MBD1422842.1"/>
    <property type="molecule type" value="Genomic_DNA"/>
</dbReference>
<dbReference type="Gene3D" id="2.60.220.10">
    <property type="entry name" value="Polysaccharide lyase family 8-like, C-terminal"/>
    <property type="match status" value="1"/>
</dbReference>
<comment type="caution">
    <text evidence="11">The sequence shown here is derived from an EMBL/GenBank/DDBJ whole genome shotgun (WGS) entry which is preliminary data.</text>
</comment>
<comment type="subunit">
    <text evidence="3">Monomer.</text>
</comment>
<proteinExistence type="inferred from homology"/>
<comment type="similarity">
    <text evidence="2">Belongs to the polysaccharide lyase 8 family.</text>
</comment>
<dbReference type="Pfam" id="PF08124">
    <property type="entry name" value="Lyase_8_N"/>
    <property type="match status" value="1"/>
</dbReference>
<evidence type="ECO:0000256" key="1">
    <source>
        <dbReference type="ARBA" id="ARBA00001913"/>
    </source>
</evidence>
<feature type="signal peptide" evidence="7">
    <location>
        <begin position="1"/>
        <end position="21"/>
    </location>
</feature>
<keyword evidence="12" id="KW-1185">Reference proteome</keyword>
<dbReference type="SUPFAM" id="SSF48230">
    <property type="entry name" value="Chondroitin AC/alginate lyase"/>
    <property type="match status" value="1"/>
</dbReference>
<dbReference type="Pfam" id="PF02278">
    <property type="entry name" value="Lyase_8"/>
    <property type="match status" value="1"/>
</dbReference>
<dbReference type="InterPro" id="IPR008929">
    <property type="entry name" value="Chondroitin_lyas"/>
</dbReference>
<keyword evidence="4 7" id="KW-0732">Signal</keyword>
<protein>
    <submittedName>
        <fullName evidence="11">Chondroitin AC lyase</fullName>
    </submittedName>
</protein>
<keyword evidence="5" id="KW-0106">Calcium</keyword>
<name>A0ABR7XUV8_9SPHI</name>
<feature type="chain" id="PRO_5045440724" evidence="7">
    <location>
        <begin position="22"/>
        <end position="673"/>
    </location>
</feature>